<dbReference type="PROSITE" id="PS51257">
    <property type="entry name" value="PROKAR_LIPOPROTEIN"/>
    <property type="match status" value="1"/>
</dbReference>
<dbReference type="Gene3D" id="1.10.530.10">
    <property type="match status" value="1"/>
</dbReference>
<dbReference type="RefSeq" id="WP_094077244.1">
    <property type="nucleotide sequence ID" value="NZ_NBYO01000002.1"/>
</dbReference>
<name>A0A231UYK4_9HYPH</name>
<evidence type="ECO:0000256" key="2">
    <source>
        <dbReference type="SAM" id="SignalP"/>
    </source>
</evidence>
<dbReference type="EMBL" id="NBYO01000002">
    <property type="protein sequence ID" value="OXT00416.1"/>
    <property type="molecule type" value="Genomic_DNA"/>
</dbReference>
<proteinExistence type="inferred from homology"/>
<dbReference type="Proteomes" id="UP000215405">
    <property type="component" value="Unassembled WGS sequence"/>
</dbReference>
<dbReference type="Pfam" id="PF01464">
    <property type="entry name" value="SLT"/>
    <property type="match status" value="1"/>
</dbReference>
<organism evidence="4 5">
    <name type="scientific">Notoacmeibacter marinus</name>
    <dbReference type="NCBI Taxonomy" id="1876515"/>
    <lineage>
        <taxon>Bacteria</taxon>
        <taxon>Pseudomonadati</taxon>
        <taxon>Pseudomonadota</taxon>
        <taxon>Alphaproteobacteria</taxon>
        <taxon>Hyphomicrobiales</taxon>
        <taxon>Notoacmeibacteraceae</taxon>
        <taxon>Notoacmeibacter</taxon>
    </lineage>
</organism>
<comment type="similarity">
    <text evidence="1">Belongs to the virb1 family.</text>
</comment>
<comment type="caution">
    <text evidence="4">The sequence shown here is derived from an EMBL/GenBank/DDBJ whole genome shotgun (WGS) entry which is preliminary data.</text>
</comment>
<gene>
    <name evidence="4" type="ORF">B7H23_09805</name>
</gene>
<dbReference type="AlphaFoldDB" id="A0A231UYK4"/>
<feature type="signal peptide" evidence="2">
    <location>
        <begin position="1"/>
        <end position="23"/>
    </location>
</feature>
<keyword evidence="5" id="KW-1185">Reference proteome</keyword>
<evidence type="ECO:0000313" key="4">
    <source>
        <dbReference type="EMBL" id="OXT00416.1"/>
    </source>
</evidence>
<dbReference type="InterPro" id="IPR008258">
    <property type="entry name" value="Transglycosylase_SLT_dom_1"/>
</dbReference>
<evidence type="ECO:0000313" key="5">
    <source>
        <dbReference type="Proteomes" id="UP000215405"/>
    </source>
</evidence>
<reference evidence="5" key="1">
    <citation type="journal article" date="2017" name="Int. J. Syst. Evol. Microbiol.">
        <title>Notoacmeibacter marinus gen. nov., sp. nov., isolated from the gut of a limpet and proposal of Notoacmeibacteraceae fam. nov. in the order Rhizobiales of the class Alphaproteobacteria.</title>
        <authorList>
            <person name="Huang Z."/>
            <person name="Guo F."/>
            <person name="Lai Q."/>
        </authorList>
    </citation>
    <scope>NUCLEOTIDE SEQUENCE [LARGE SCALE GENOMIC DNA]</scope>
    <source>
        <strain evidence="5">XMTR2A4</strain>
    </source>
</reference>
<sequence>MMRETLVAALLSAVLLGCTTNTARQSSPGMSTRVAEVPPALADNASGRDSLEPLIAYYAAKHNIPESLLHRVVTRESRYRPKARNGPYWGLMQIRHDTARTMGYRGSASGLLDPATNMEYAGRYLRGAWLLANGSEKRAVRLYASGYYYVAKRRGMLCETGLRRCRDKD</sequence>
<evidence type="ECO:0000256" key="1">
    <source>
        <dbReference type="ARBA" id="ARBA00009387"/>
    </source>
</evidence>
<feature type="domain" description="Transglycosylase SLT" evidence="3">
    <location>
        <begin position="54"/>
        <end position="151"/>
    </location>
</feature>
<feature type="chain" id="PRO_5013144640" description="Transglycosylase SLT domain-containing protein" evidence="2">
    <location>
        <begin position="24"/>
        <end position="169"/>
    </location>
</feature>
<accession>A0A231UYK4</accession>
<dbReference type="InterPro" id="IPR023346">
    <property type="entry name" value="Lysozyme-like_dom_sf"/>
</dbReference>
<evidence type="ECO:0000259" key="3">
    <source>
        <dbReference type="Pfam" id="PF01464"/>
    </source>
</evidence>
<keyword evidence="2" id="KW-0732">Signal</keyword>
<protein>
    <recommendedName>
        <fullName evidence="3">Transglycosylase SLT domain-containing protein</fullName>
    </recommendedName>
</protein>
<dbReference type="CDD" id="cd00254">
    <property type="entry name" value="LT-like"/>
    <property type="match status" value="1"/>
</dbReference>
<dbReference type="SUPFAM" id="SSF53955">
    <property type="entry name" value="Lysozyme-like"/>
    <property type="match status" value="1"/>
</dbReference>